<dbReference type="Proteomes" id="UP001239111">
    <property type="component" value="Chromosome 1"/>
</dbReference>
<comment type="caution">
    <text evidence="1">The sequence shown here is derived from an EMBL/GenBank/DDBJ whole genome shotgun (WGS) entry which is preliminary data.</text>
</comment>
<gene>
    <name evidence="1" type="ORF">QAD02_023728</name>
</gene>
<proteinExistence type="predicted"/>
<protein>
    <submittedName>
        <fullName evidence="1">Uncharacterized protein</fullName>
    </submittedName>
</protein>
<dbReference type="EMBL" id="CM056741">
    <property type="protein sequence ID" value="KAJ8687933.1"/>
    <property type="molecule type" value="Genomic_DNA"/>
</dbReference>
<sequence length="198" mass="22523">MFHSTGSSRAELRPAPDLENNDEPPSGSTTSNHTLQSRCACSPWHITPRNELEDDDPPPYASLVQNHHHQQANPELHQQRSWAYAFPNSESHRHAAVARPLVSIPLTSYGIFKIEPPCYAVATQQQPLMHQNHLEEQFHQQMRLHRVVEDSGQPPPFKGSLGSSRKYNAILKAAMVIFFLMALSLMVRFVTEKSLWKR</sequence>
<reference evidence="1" key="1">
    <citation type="submission" date="2023-04" db="EMBL/GenBank/DDBJ databases">
        <title>A chromosome-level genome assembly of the parasitoid wasp Eretmocerus hayati.</title>
        <authorList>
            <person name="Zhong Y."/>
            <person name="Liu S."/>
            <person name="Liu Y."/>
        </authorList>
    </citation>
    <scope>NUCLEOTIDE SEQUENCE</scope>
    <source>
        <strain evidence="1">ZJU_SS_LIU_2023</strain>
    </source>
</reference>
<evidence type="ECO:0000313" key="2">
    <source>
        <dbReference type="Proteomes" id="UP001239111"/>
    </source>
</evidence>
<accession>A0ACC2PXT1</accession>
<name>A0ACC2PXT1_9HYME</name>
<organism evidence="1 2">
    <name type="scientific">Eretmocerus hayati</name>
    <dbReference type="NCBI Taxonomy" id="131215"/>
    <lineage>
        <taxon>Eukaryota</taxon>
        <taxon>Metazoa</taxon>
        <taxon>Ecdysozoa</taxon>
        <taxon>Arthropoda</taxon>
        <taxon>Hexapoda</taxon>
        <taxon>Insecta</taxon>
        <taxon>Pterygota</taxon>
        <taxon>Neoptera</taxon>
        <taxon>Endopterygota</taxon>
        <taxon>Hymenoptera</taxon>
        <taxon>Apocrita</taxon>
        <taxon>Proctotrupomorpha</taxon>
        <taxon>Chalcidoidea</taxon>
        <taxon>Aphelinidae</taxon>
        <taxon>Aphelininae</taxon>
        <taxon>Eretmocerus</taxon>
    </lineage>
</organism>
<keyword evidence="2" id="KW-1185">Reference proteome</keyword>
<evidence type="ECO:0000313" key="1">
    <source>
        <dbReference type="EMBL" id="KAJ8687933.1"/>
    </source>
</evidence>